<feature type="domain" description="Endonuclease/exonuclease/phosphatase" evidence="2">
    <location>
        <begin position="479"/>
        <end position="600"/>
    </location>
</feature>
<accession>A0AAU9T820</accession>
<dbReference type="InterPro" id="IPR005135">
    <property type="entry name" value="Endo/exonuclease/phosphatase"/>
</dbReference>
<evidence type="ECO:0000259" key="2">
    <source>
        <dbReference type="Pfam" id="PF03372"/>
    </source>
</evidence>
<dbReference type="EMBL" id="OU466863">
    <property type="protein sequence ID" value="CAH2079216.1"/>
    <property type="molecule type" value="Genomic_DNA"/>
</dbReference>
<dbReference type="Pfam" id="PF13966">
    <property type="entry name" value="zf-RVT"/>
    <property type="match status" value="1"/>
</dbReference>
<organism evidence="5 6">
    <name type="scientific">Thlaspi arvense</name>
    <name type="common">Field penny-cress</name>
    <dbReference type="NCBI Taxonomy" id="13288"/>
    <lineage>
        <taxon>Eukaryota</taxon>
        <taxon>Viridiplantae</taxon>
        <taxon>Streptophyta</taxon>
        <taxon>Embryophyta</taxon>
        <taxon>Tracheophyta</taxon>
        <taxon>Spermatophyta</taxon>
        <taxon>Magnoliopsida</taxon>
        <taxon>eudicotyledons</taxon>
        <taxon>Gunneridae</taxon>
        <taxon>Pentapetalae</taxon>
        <taxon>rosids</taxon>
        <taxon>malvids</taxon>
        <taxon>Brassicales</taxon>
        <taxon>Brassicaceae</taxon>
        <taxon>Thlaspideae</taxon>
        <taxon>Thlaspi</taxon>
    </lineage>
</organism>
<dbReference type="InterPro" id="IPR026960">
    <property type="entry name" value="RVT-Znf"/>
</dbReference>
<feature type="domain" description="Reverse transcriptase zinc-binding" evidence="3">
    <location>
        <begin position="877"/>
        <end position="961"/>
    </location>
</feature>
<gene>
    <name evidence="5" type="ORF">TAV2_LOCUS23483</name>
</gene>
<evidence type="ECO:0000259" key="3">
    <source>
        <dbReference type="Pfam" id="PF13966"/>
    </source>
</evidence>
<dbReference type="Proteomes" id="UP000836841">
    <property type="component" value="Chromosome 7"/>
</dbReference>
<feature type="region of interest" description="Disordered" evidence="1">
    <location>
        <begin position="336"/>
        <end position="404"/>
    </location>
</feature>
<feature type="domain" description="DUF4283" evidence="4">
    <location>
        <begin position="110"/>
        <end position="189"/>
    </location>
</feature>
<evidence type="ECO:0000313" key="5">
    <source>
        <dbReference type="EMBL" id="CAH2079216.1"/>
    </source>
</evidence>
<dbReference type="PANTHER" id="PTHR31286">
    <property type="entry name" value="GLYCINE-RICH CELL WALL STRUCTURAL PROTEIN 1.8-LIKE"/>
    <property type="match status" value="1"/>
</dbReference>
<evidence type="ECO:0000313" key="6">
    <source>
        <dbReference type="Proteomes" id="UP000836841"/>
    </source>
</evidence>
<dbReference type="PANTHER" id="PTHR31286:SF181">
    <property type="entry name" value="ZINC KNUCKLE (CCHC-TYPE) FAMILY PROTEIN"/>
    <property type="match status" value="1"/>
</dbReference>
<dbReference type="Pfam" id="PF03372">
    <property type="entry name" value="Exo_endo_phos"/>
    <property type="match status" value="1"/>
</dbReference>
<feature type="compositionally biased region" description="Low complexity" evidence="1">
    <location>
        <begin position="54"/>
        <end position="66"/>
    </location>
</feature>
<dbReference type="Gene3D" id="3.60.10.10">
    <property type="entry name" value="Endonuclease/exonuclease/phosphatase"/>
    <property type="match status" value="1"/>
</dbReference>
<feature type="compositionally biased region" description="Basic and acidic residues" evidence="1">
    <location>
        <begin position="347"/>
        <end position="357"/>
    </location>
</feature>
<evidence type="ECO:0000259" key="4">
    <source>
        <dbReference type="Pfam" id="PF14111"/>
    </source>
</evidence>
<name>A0AAU9T820_THLAR</name>
<dbReference type="InterPro" id="IPR036691">
    <property type="entry name" value="Endo/exonu/phosph_ase_sf"/>
</dbReference>
<evidence type="ECO:0000256" key="1">
    <source>
        <dbReference type="SAM" id="MobiDB-lite"/>
    </source>
</evidence>
<feature type="region of interest" description="Disordered" evidence="1">
    <location>
        <begin position="1"/>
        <end position="66"/>
    </location>
</feature>
<sequence>MSSSSSPSIDPPDPTSSVAEPPSVVITPFSLAPPSESGFKSIPSSPLVPPSAAPPSSSSVPPEIPSSSALPYAARFKASLRNLKKMSPLTFLDDGTPIVQAPESVLLQASELWKGHIVAQFHGLLPPASVVFNDLNPIWGKFGNISMRKISDFACMIFIPSLQTREWVLQVGLWHAGHCSFTVTPWTPEGSLDIAELHSAPTWVVLKNVPPMLYSLDGISVITSAIGEPLHTEKSRLDAVNSGETKVKVEILLDSSPPETIIVRDSQGNTATVSVSYPRLPPKCSICRRFGHLLNRCPQTLSKRSSRKSVSTSTIVLNDTSTLNKQPSLASDIHFSAGKQESPHQSPEVKKPRERSRSRSRVRPLSSPPVIPSGSMLQSSPDKTDNRDPSHVLEDPSSKAPPEQHTVLEASLRNIKVGPVNKVDLPFLQYLTKSAKKHANKLRRQAALAAASPEVQLPARQSPHAPFSISSFTVAFVYANNTEGQRKRLWEKISYLNSTSPLNSHPWLIAGDFNQIISSSEHFSILPTTLPLTGMADFQDCLTNNNLEDLQSNGVLFTWSNHCIHAPVLRKLDRVLINDQWAAAYPDSLAVFDPPRASDHSPCLISLDASVERGRKSFKYFSFLATHPNFSSFIDKAWSAPISVGCAMFSLGQRLNAAKLCCRTLNKDGFGNIQQKASDSLAKLEAIQLPRGAKISWDSVCTSRECSGLGLRRLLDWNKVMGFKLIWLIFTSSGSLWVSWIRYHLIGTNNFWTLETNSGSWIWKQLCKLRELARPFIFCDVRSGMTAQFWHDNWTGLGPLIELSGLDGPRCTGLPSQAVVADAIRDGNWWLHRSRSRNPIISLVCQCLPDPHPIATAEEDDAYLWKIGSNGVPRGFFSASATWKHLHPTSSVVSWFKTVWFSGRFPKHSFICWVAARDRMYTRDRMRSWGLNIPANCLLCNTVDETRDHLFFDCPYSQEVWSYFYLAAHLNPPAAFDLLLVWMCNLSRNKNISLIIKLAFQASLYAIWKERNSRLHSSISRPAALIVEEIKKQLKARLDPLSRAQPANLASISYLTTWFSLF</sequence>
<dbReference type="Pfam" id="PF14111">
    <property type="entry name" value="DUF4283"/>
    <property type="match status" value="1"/>
</dbReference>
<dbReference type="InterPro" id="IPR040256">
    <property type="entry name" value="At4g02000-like"/>
</dbReference>
<keyword evidence="6" id="KW-1185">Reference proteome</keyword>
<evidence type="ECO:0008006" key="7">
    <source>
        <dbReference type="Google" id="ProtNLM"/>
    </source>
</evidence>
<dbReference type="SUPFAM" id="SSF56219">
    <property type="entry name" value="DNase I-like"/>
    <property type="match status" value="1"/>
</dbReference>
<reference evidence="5 6" key="1">
    <citation type="submission" date="2022-03" db="EMBL/GenBank/DDBJ databases">
        <authorList>
            <person name="Nunn A."/>
            <person name="Chopra R."/>
            <person name="Nunn A."/>
            <person name="Contreras Garrido A."/>
        </authorList>
    </citation>
    <scope>NUCLEOTIDE SEQUENCE [LARGE SCALE GENOMIC DNA]</scope>
</reference>
<feature type="compositionally biased region" description="Basic and acidic residues" evidence="1">
    <location>
        <begin position="382"/>
        <end position="397"/>
    </location>
</feature>
<dbReference type="AlphaFoldDB" id="A0AAU9T820"/>
<dbReference type="InterPro" id="IPR025558">
    <property type="entry name" value="DUF4283"/>
</dbReference>
<dbReference type="GO" id="GO:0003824">
    <property type="term" value="F:catalytic activity"/>
    <property type="evidence" value="ECO:0007669"/>
    <property type="project" value="InterPro"/>
</dbReference>
<proteinExistence type="predicted"/>
<protein>
    <recommendedName>
        <fullName evidence="7">Reverse transcriptase zinc-binding domain-containing protein</fullName>
    </recommendedName>
</protein>